<feature type="domain" description="C2H2-type" evidence="6">
    <location>
        <begin position="125"/>
        <end position="152"/>
    </location>
</feature>
<feature type="domain" description="C2H2-type" evidence="6">
    <location>
        <begin position="97"/>
        <end position="124"/>
    </location>
</feature>
<proteinExistence type="evidence at transcript level"/>
<dbReference type="InterPro" id="IPR013087">
    <property type="entry name" value="Znf_C2H2_type"/>
</dbReference>
<accession>A0A0K8TQX7</accession>
<dbReference type="PANTHER" id="PTHR24409">
    <property type="entry name" value="ZINC FINGER PROTEIN 142"/>
    <property type="match status" value="1"/>
</dbReference>
<dbReference type="GO" id="GO:0000977">
    <property type="term" value="F:RNA polymerase II transcription regulatory region sequence-specific DNA binding"/>
    <property type="evidence" value="ECO:0007669"/>
    <property type="project" value="TreeGrafter"/>
</dbReference>
<name>A0A0K8TQX7_TABBR</name>
<dbReference type="GO" id="GO:0000981">
    <property type="term" value="F:DNA-binding transcription factor activity, RNA polymerase II-specific"/>
    <property type="evidence" value="ECO:0007669"/>
    <property type="project" value="TreeGrafter"/>
</dbReference>
<keyword evidence="4" id="KW-0862">Zinc</keyword>
<feature type="domain" description="C2H2-type" evidence="6">
    <location>
        <begin position="214"/>
        <end position="233"/>
    </location>
</feature>
<evidence type="ECO:0000256" key="2">
    <source>
        <dbReference type="ARBA" id="ARBA00022737"/>
    </source>
</evidence>
<keyword evidence="3 5" id="KW-0863">Zinc-finger</keyword>
<dbReference type="AlphaFoldDB" id="A0A0K8TQX7"/>
<dbReference type="SUPFAM" id="SSF57667">
    <property type="entry name" value="beta-beta-alpha zinc fingers"/>
    <property type="match status" value="2"/>
</dbReference>
<dbReference type="Pfam" id="PF00096">
    <property type="entry name" value="zf-C2H2"/>
    <property type="match status" value="1"/>
</dbReference>
<keyword evidence="2" id="KW-0677">Repeat</keyword>
<feature type="domain" description="C2H2-type" evidence="6">
    <location>
        <begin position="186"/>
        <end position="213"/>
    </location>
</feature>
<evidence type="ECO:0000256" key="3">
    <source>
        <dbReference type="ARBA" id="ARBA00022771"/>
    </source>
</evidence>
<dbReference type="PROSITE" id="PS00028">
    <property type="entry name" value="ZINC_FINGER_C2H2_1"/>
    <property type="match status" value="2"/>
</dbReference>
<dbReference type="InterPro" id="IPR036236">
    <property type="entry name" value="Znf_C2H2_sf"/>
</dbReference>
<protein>
    <submittedName>
        <fullName evidence="7">Putative c2h2-type zn-finger protein</fullName>
    </submittedName>
</protein>
<dbReference type="SMART" id="SM00355">
    <property type="entry name" value="ZnF_C2H2"/>
    <property type="match status" value="5"/>
</dbReference>
<evidence type="ECO:0000256" key="5">
    <source>
        <dbReference type="PROSITE-ProRule" id="PRU00042"/>
    </source>
</evidence>
<sequence>VLNNNKMEERQIIKQEPIVMQIDTETHQIQSPNNVIQGTSDSDDQEFTLIPQQIRNKAKGFYCHICGNCYGAAGSLKLHTRACVRQKESEERHKEARKCNICGKIYNSISYLKQHILRHSGKSPRKCTHCYRKFMDEAKYQQHLKSHENEVLTDGEERKKIKEYTCSFCDKTFTVVFDTRYTKRRYACDECRDKFTNEENLRHHKEALEEKKDYFCERCGRKFVFQGFLQRHEPTCDGTIKRKRDRVF</sequence>
<dbReference type="Gene3D" id="3.30.160.60">
    <property type="entry name" value="Classic Zinc Finger"/>
    <property type="match status" value="3"/>
</dbReference>
<dbReference type="GO" id="GO:0008270">
    <property type="term" value="F:zinc ion binding"/>
    <property type="evidence" value="ECO:0007669"/>
    <property type="project" value="UniProtKB-KW"/>
</dbReference>
<reference evidence="7" key="1">
    <citation type="journal article" date="2015" name="Insect Biochem. Mol. Biol.">
        <title>An insight into the sialome of the horse fly, Tabanus bromius.</title>
        <authorList>
            <person name="Ribeiro J.M."/>
            <person name="Kazimirova M."/>
            <person name="Takac P."/>
            <person name="Andersen J.F."/>
            <person name="Francischetti I.M."/>
        </authorList>
    </citation>
    <scope>NUCLEOTIDE SEQUENCE</scope>
</reference>
<dbReference type="PROSITE" id="PS50157">
    <property type="entry name" value="ZINC_FINGER_C2H2_2"/>
    <property type="match status" value="4"/>
</dbReference>
<evidence type="ECO:0000256" key="1">
    <source>
        <dbReference type="ARBA" id="ARBA00022723"/>
    </source>
</evidence>
<evidence type="ECO:0000259" key="6">
    <source>
        <dbReference type="PROSITE" id="PS50157"/>
    </source>
</evidence>
<feature type="non-terminal residue" evidence="7">
    <location>
        <position position="1"/>
    </location>
</feature>
<evidence type="ECO:0000313" key="7">
    <source>
        <dbReference type="EMBL" id="JAI16764.1"/>
    </source>
</evidence>
<evidence type="ECO:0000256" key="4">
    <source>
        <dbReference type="ARBA" id="ARBA00022833"/>
    </source>
</evidence>
<dbReference type="PANTHER" id="PTHR24409:SF418">
    <property type="entry name" value="SI:CH73-221F6.1"/>
    <property type="match status" value="1"/>
</dbReference>
<dbReference type="EMBL" id="GDAI01000839">
    <property type="protein sequence ID" value="JAI16764.1"/>
    <property type="molecule type" value="mRNA"/>
</dbReference>
<organism evidence="7">
    <name type="scientific">Tabanus bromius</name>
    <name type="common">Band-eyed brown horse fly</name>
    <dbReference type="NCBI Taxonomy" id="304241"/>
    <lineage>
        <taxon>Eukaryota</taxon>
        <taxon>Metazoa</taxon>
        <taxon>Ecdysozoa</taxon>
        <taxon>Arthropoda</taxon>
        <taxon>Hexapoda</taxon>
        <taxon>Insecta</taxon>
        <taxon>Pterygota</taxon>
        <taxon>Neoptera</taxon>
        <taxon>Endopterygota</taxon>
        <taxon>Diptera</taxon>
        <taxon>Brachycera</taxon>
        <taxon>Tabanomorpha</taxon>
        <taxon>Tabanoidea</taxon>
        <taxon>Tabanidae</taxon>
        <taxon>Tabanus</taxon>
    </lineage>
</organism>
<dbReference type="GO" id="GO:0005634">
    <property type="term" value="C:nucleus"/>
    <property type="evidence" value="ECO:0007669"/>
    <property type="project" value="TreeGrafter"/>
</dbReference>
<keyword evidence="1" id="KW-0479">Metal-binding</keyword>